<accession>S7V605</accession>
<dbReference type="InterPro" id="IPR045738">
    <property type="entry name" value="DUF6088"/>
</dbReference>
<dbReference type="Proteomes" id="UP000014974">
    <property type="component" value="Unassembled WGS sequence"/>
</dbReference>
<evidence type="ECO:0000313" key="2">
    <source>
        <dbReference type="Proteomes" id="UP000014974"/>
    </source>
</evidence>
<reference evidence="1 2" key="1">
    <citation type="journal article" date="2013" name="Genome Announc.">
        <title>Draft Genome Sequence of Cyclobacterium qasimii Strain M12-11BT, Isolated from Arctic Marine Sediment.</title>
        <authorList>
            <person name="Shivaji S."/>
            <person name="Ara S."/>
            <person name="Singh A."/>
            <person name="Kumar Pinnaka A."/>
        </authorList>
    </citation>
    <scope>NUCLEOTIDE SEQUENCE [LARGE SCALE GENOMIC DNA]</scope>
    <source>
        <strain evidence="1 2">M12-11B</strain>
    </source>
</reference>
<comment type="caution">
    <text evidence="1">The sequence shown here is derived from an EMBL/GenBank/DDBJ whole genome shotgun (WGS) entry which is preliminary data.</text>
</comment>
<dbReference type="EMBL" id="ATNM01000197">
    <property type="protein sequence ID" value="EPR65311.1"/>
    <property type="molecule type" value="Genomic_DNA"/>
</dbReference>
<gene>
    <name evidence="1" type="ORF">ADICYQ_5844</name>
</gene>
<sequence>MVKAGKIDRVATGIYVRPVIDDIIGKVMPDIEEIAIAIAKRDRARILPTGSFAMYKLGLTTQVPLNVVYYTDTSARKIQIGKQTINFKKSSSKNLAFVGGLSKLAIQAMRTIGKDQITDNELRQIKNILKKENPKYLQHDLQIAPVWIRELLKGTIND</sequence>
<protein>
    <submittedName>
        <fullName evidence="1">Uncharacterized protein</fullName>
    </submittedName>
</protein>
<evidence type="ECO:0000313" key="1">
    <source>
        <dbReference type="EMBL" id="EPR65311.1"/>
    </source>
</evidence>
<dbReference type="AlphaFoldDB" id="S7V605"/>
<proteinExistence type="predicted"/>
<name>S7V605_9BACT</name>
<dbReference type="PATRIC" id="fig|641524.5.peg.5797"/>
<dbReference type="Pfam" id="PF19570">
    <property type="entry name" value="DUF6088"/>
    <property type="match status" value="1"/>
</dbReference>
<dbReference type="eggNOG" id="COG5340">
    <property type="taxonomic scope" value="Bacteria"/>
</dbReference>
<organism evidence="1 2">
    <name type="scientific">Cyclobacterium qasimii M12-11B</name>
    <dbReference type="NCBI Taxonomy" id="641524"/>
    <lineage>
        <taxon>Bacteria</taxon>
        <taxon>Pseudomonadati</taxon>
        <taxon>Bacteroidota</taxon>
        <taxon>Cytophagia</taxon>
        <taxon>Cytophagales</taxon>
        <taxon>Cyclobacteriaceae</taxon>
        <taxon>Cyclobacterium</taxon>
    </lineage>
</organism>